<keyword evidence="2" id="KW-1185">Reference proteome</keyword>
<reference evidence="1 2" key="1">
    <citation type="submission" date="2022-04" db="EMBL/GenBank/DDBJ databases">
        <title>Rhizobium coralii sp. nov., isolated from coral Turbinaria peltata.</title>
        <authorList>
            <person name="Sun H."/>
        </authorList>
    </citation>
    <scope>NUCLEOTIDE SEQUENCE [LARGE SCALE GENOMIC DNA]</scope>
    <source>
        <strain evidence="1 2">NTR19</strain>
    </source>
</reference>
<proteinExistence type="predicted"/>
<gene>
    <name evidence="1" type="ORF">M0654_05975</name>
</gene>
<evidence type="ECO:0008006" key="3">
    <source>
        <dbReference type="Google" id="ProtNLM"/>
    </source>
</evidence>
<evidence type="ECO:0000313" key="2">
    <source>
        <dbReference type="Proteomes" id="UP001202827"/>
    </source>
</evidence>
<comment type="caution">
    <text evidence="1">The sequence shown here is derived from an EMBL/GenBank/DDBJ whole genome shotgun (WGS) entry which is preliminary data.</text>
</comment>
<organism evidence="1 2">
    <name type="scientific">Neorhizobium turbinariae</name>
    <dbReference type="NCBI Taxonomy" id="2937795"/>
    <lineage>
        <taxon>Bacteria</taxon>
        <taxon>Pseudomonadati</taxon>
        <taxon>Pseudomonadota</taxon>
        <taxon>Alphaproteobacteria</taxon>
        <taxon>Hyphomicrobiales</taxon>
        <taxon>Rhizobiaceae</taxon>
        <taxon>Rhizobium/Agrobacterium group</taxon>
        <taxon>Neorhizobium</taxon>
    </lineage>
</organism>
<dbReference type="Proteomes" id="UP001202827">
    <property type="component" value="Unassembled WGS sequence"/>
</dbReference>
<name>A0ABT0INS3_9HYPH</name>
<sequence>MSETGHNLRRVAAELTAGSRRYTDGDTAAGAHVLAGLLLEVSVHDPEPDPQTVETFLRVADRILERSVRLH</sequence>
<evidence type="ECO:0000313" key="1">
    <source>
        <dbReference type="EMBL" id="MCK8779530.1"/>
    </source>
</evidence>
<accession>A0ABT0INS3</accession>
<protein>
    <recommendedName>
        <fullName evidence="3">TetR family transcriptional regulator</fullName>
    </recommendedName>
</protein>
<dbReference type="RefSeq" id="WP_248682249.1">
    <property type="nucleotide sequence ID" value="NZ_JALPRY010000007.1"/>
</dbReference>
<dbReference type="EMBL" id="JALPRY010000007">
    <property type="protein sequence ID" value="MCK8779530.1"/>
    <property type="molecule type" value="Genomic_DNA"/>
</dbReference>